<dbReference type="RefSeq" id="WP_157123762.1">
    <property type="nucleotide sequence ID" value="NZ_LT840185.1"/>
</dbReference>
<dbReference type="EMBL" id="LT840185">
    <property type="protein sequence ID" value="SMF70268.1"/>
    <property type="molecule type" value="Genomic_DNA"/>
</dbReference>
<sequence>MFDFNRFQSNAVSAVAAFLLATVSVGAAVGPAQAGSVAPMQVAATALVNADV</sequence>
<organism evidence="2 3">
    <name type="scientific">Allosphingosinicella indica</name>
    <dbReference type="NCBI Taxonomy" id="941907"/>
    <lineage>
        <taxon>Bacteria</taxon>
        <taxon>Pseudomonadati</taxon>
        <taxon>Pseudomonadota</taxon>
        <taxon>Alphaproteobacteria</taxon>
        <taxon>Sphingomonadales</taxon>
        <taxon>Sphingomonadaceae</taxon>
        <taxon>Allosphingosinicella</taxon>
    </lineage>
</organism>
<gene>
    <name evidence="2" type="ORF">SAMN06295910_1831</name>
</gene>
<reference evidence="3" key="1">
    <citation type="submission" date="2017-04" db="EMBL/GenBank/DDBJ databases">
        <authorList>
            <person name="Varghese N."/>
            <person name="Submissions S."/>
        </authorList>
    </citation>
    <scope>NUCLEOTIDE SEQUENCE [LARGE SCALE GENOMIC DNA]</scope>
    <source>
        <strain evidence="3">Dd16</strain>
    </source>
</reference>
<evidence type="ECO:0000313" key="3">
    <source>
        <dbReference type="Proteomes" id="UP000192934"/>
    </source>
</evidence>
<keyword evidence="3" id="KW-1185">Reference proteome</keyword>
<evidence type="ECO:0000256" key="1">
    <source>
        <dbReference type="SAM" id="SignalP"/>
    </source>
</evidence>
<dbReference type="STRING" id="941907.SAMN06295910_1831"/>
<feature type="chain" id="PRO_5010853217" evidence="1">
    <location>
        <begin position="28"/>
        <end position="52"/>
    </location>
</feature>
<proteinExistence type="predicted"/>
<dbReference type="AlphaFoldDB" id="A0A1X7GK24"/>
<keyword evidence="1" id="KW-0732">Signal</keyword>
<name>A0A1X7GK24_9SPHN</name>
<feature type="signal peptide" evidence="1">
    <location>
        <begin position="1"/>
        <end position="27"/>
    </location>
</feature>
<evidence type="ECO:0000313" key="2">
    <source>
        <dbReference type="EMBL" id="SMF70268.1"/>
    </source>
</evidence>
<dbReference type="Proteomes" id="UP000192934">
    <property type="component" value="Chromosome I"/>
</dbReference>
<accession>A0A1X7GK24</accession>
<protein>
    <submittedName>
        <fullName evidence="2">Uncharacterized protein</fullName>
    </submittedName>
</protein>